<protein>
    <submittedName>
        <fullName evidence="1">Uncharacterized protein</fullName>
    </submittedName>
</protein>
<dbReference type="AlphaFoldDB" id="A0A382YWQ7"/>
<proteinExistence type="predicted"/>
<evidence type="ECO:0000313" key="1">
    <source>
        <dbReference type="EMBL" id="SVD87717.1"/>
    </source>
</evidence>
<dbReference type="Gene3D" id="2.120.10.30">
    <property type="entry name" value="TolB, C-terminal domain"/>
    <property type="match status" value="1"/>
</dbReference>
<name>A0A382YWQ7_9ZZZZ</name>
<organism evidence="1">
    <name type="scientific">marine metagenome</name>
    <dbReference type="NCBI Taxonomy" id="408172"/>
    <lineage>
        <taxon>unclassified sequences</taxon>
        <taxon>metagenomes</taxon>
        <taxon>ecological metagenomes</taxon>
    </lineage>
</organism>
<feature type="non-terminal residue" evidence="1">
    <location>
        <position position="171"/>
    </location>
</feature>
<reference evidence="1" key="1">
    <citation type="submission" date="2018-05" db="EMBL/GenBank/DDBJ databases">
        <authorList>
            <person name="Lanie J.A."/>
            <person name="Ng W.-L."/>
            <person name="Kazmierczak K.M."/>
            <person name="Andrzejewski T.M."/>
            <person name="Davidsen T.M."/>
            <person name="Wayne K.J."/>
            <person name="Tettelin H."/>
            <person name="Glass J.I."/>
            <person name="Rusch D."/>
            <person name="Podicherti R."/>
            <person name="Tsui H.-C.T."/>
            <person name="Winkler M.E."/>
        </authorList>
    </citation>
    <scope>NUCLEOTIDE SEQUENCE</scope>
</reference>
<dbReference type="SUPFAM" id="SSF101898">
    <property type="entry name" value="NHL repeat"/>
    <property type="match status" value="1"/>
</dbReference>
<dbReference type="InterPro" id="IPR011042">
    <property type="entry name" value="6-blade_b-propeller_TolB-like"/>
</dbReference>
<sequence length="171" mass="17978">MDAMKIKLVSSLIANLSRAIVRTVGSISGKAAQQISRSSGTSPIGDSATTGALCPDDKGGTVRKLRFPATFNTFLSAFLLAGIAASSASLHAGEQDNWYLADEWSVSSSSGVAYEVNATTGKARIYVCSYDPGKLSVYETNGTLVREISGFDRLRGVAVDGNGTIFLTQAW</sequence>
<accession>A0A382YWQ7</accession>
<dbReference type="EMBL" id="UINC01179172">
    <property type="protein sequence ID" value="SVD87717.1"/>
    <property type="molecule type" value="Genomic_DNA"/>
</dbReference>
<gene>
    <name evidence="1" type="ORF">METZ01_LOCUS440571</name>
</gene>